<dbReference type="EMBL" id="CP003588">
    <property type="protein sequence ID" value="AFK67667.1"/>
    <property type="molecule type" value="Genomic_DNA"/>
</dbReference>
<dbReference type="PROSITE" id="PS50931">
    <property type="entry name" value="HTH_LYSR"/>
    <property type="match status" value="1"/>
</dbReference>
<dbReference type="InterPro" id="IPR036388">
    <property type="entry name" value="WH-like_DNA-bd_sf"/>
</dbReference>
<dbReference type="InterPro" id="IPR000847">
    <property type="entry name" value="LysR_HTH_N"/>
</dbReference>
<dbReference type="InterPro" id="IPR005119">
    <property type="entry name" value="LysR_subst-bd"/>
</dbReference>
<dbReference type="KEGG" id="ppi:YSA_01645"/>
<reference evidence="7 8" key="1">
    <citation type="journal article" date="2012" name="J. Bacteriol.">
        <title>Complete Genome Sequence of the Naphthalene-Degrading Pseudomonas putida Strain ND6.</title>
        <authorList>
            <person name="Li S."/>
            <person name="Zhao H."/>
            <person name="Li Y."/>
            <person name="Niu S."/>
            <person name="Cai B."/>
        </authorList>
    </citation>
    <scope>NUCLEOTIDE SEQUENCE [LARGE SCALE GENOMIC DNA]</scope>
    <source>
        <strain evidence="7 8">ND6</strain>
    </source>
</reference>
<keyword evidence="2" id="KW-0805">Transcription regulation</keyword>
<gene>
    <name evidence="7" type="ORF">YSA_01645</name>
</gene>
<keyword evidence="4" id="KW-0804">Transcription</keyword>
<comment type="similarity">
    <text evidence="1">Belongs to the LysR transcriptional regulatory family.</text>
</comment>
<evidence type="ECO:0000256" key="4">
    <source>
        <dbReference type="ARBA" id="ARBA00023163"/>
    </source>
</evidence>
<keyword evidence="3" id="KW-0238">DNA-binding</keyword>
<dbReference type="Gene3D" id="1.10.10.10">
    <property type="entry name" value="Winged helix-like DNA-binding domain superfamily/Winged helix DNA-binding domain"/>
    <property type="match status" value="1"/>
</dbReference>
<organism evidence="7 8">
    <name type="scientific">Pseudomonas putida ND6</name>
    <dbReference type="NCBI Taxonomy" id="231023"/>
    <lineage>
        <taxon>Bacteria</taxon>
        <taxon>Pseudomonadati</taxon>
        <taxon>Pseudomonadota</taxon>
        <taxon>Gammaproteobacteria</taxon>
        <taxon>Pseudomonadales</taxon>
        <taxon>Pseudomonadaceae</taxon>
        <taxon>Pseudomonas</taxon>
    </lineage>
</organism>
<dbReference type="InterPro" id="IPR050389">
    <property type="entry name" value="LysR-type_TF"/>
</dbReference>
<proteinExistence type="inferred from homology"/>
<dbReference type="AlphaFoldDB" id="I3UQ96"/>
<dbReference type="SUPFAM" id="SSF46785">
    <property type="entry name" value="Winged helix' DNA-binding domain"/>
    <property type="match status" value="1"/>
</dbReference>
<dbReference type="Proteomes" id="UP000005268">
    <property type="component" value="Chromosome"/>
</dbReference>
<dbReference type="Pfam" id="PF00126">
    <property type="entry name" value="HTH_1"/>
    <property type="match status" value="1"/>
</dbReference>
<dbReference type="InterPro" id="IPR036390">
    <property type="entry name" value="WH_DNA-bd_sf"/>
</dbReference>
<evidence type="ECO:0000256" key="1">
    <source>
        <dbReference type="ARBA" id="ARBA00009437"/>
    </source>
</evidence>
<dbReference type="Gene3D" id="3.40.190.10">
    <property type="entry name" value="Periplasmic binding protein-like II"/>
    <property type="match status" value="2"/>
</dbReference>
<evidence type="ECO:0000313" key="7">
    <source>
        <dbReference type="EMBL" id="AFK67667.1"/>
    </source>
</evidence>
<evidence type="ECO:0000256" key="2">
    <source>
        <dbReference type="ARBA" id="ARBA00023015"/>
    </source>
</evidence>
<dbReference type="GO" id="GO:0003700">
    <property type="term" value="F:DNA-binding transcription factor activity"/>
    <property type="evidence" value="ECO:0007669"/>
    <property type="project" value="InterPro"/>
</dbReference>
<protein>
    <submittedName>
        <fullName evidence="7">LysR family transcriptional regulator</fullName>
    </submittedName>
</protein>
<feature type="domain" description="HTH lysR-type" evidence="6">
    <location>
        <begin position="90"/>
        <end position="146"/>
    </location>
</feature>
<dbReference type="PATRIC" id="fig|231023.4.peg.789"/>
<feature type="compositionally biased region" description="Basic and acidic residues" evidence="5">
    <location>
        <begin position="30"/>
        <end position="41"/>
    </location>
</feature>
<dbReference type="PANTHER" id="PTHR30118">
    <property type="entry name" value="HTH-TYPE TRANSCRIPTIONAL REGULATOR LEUO-RELATED"/>
    <property type="match status" value="1"/>
</dbReference>
<evidence type="ECO:0000259" key="6">
    <source>
        <dbReference type="PROSITE" id="PS50931"/>
    </source>
</evidence>
<feature type="region of interest" description="Disordered" evidence="5">
    <location>
        <begin position="23"/>
        <end position="49"/>
    </location>
</feature>
<dbReference type="SUPFAM" id="SSF53850">
    <property type="entry name" value="Periplasmic binding protein-like II"/>
    <property type="match status" value="1"/>
</dbReference>
<evidence type="ECO:0000313" key="8">
    <source>
        <dbReference type="Proteomes" id="UP000005268"/>
    </source>
</evidence>
<dbReference type="HOGENOM" id="CLU_039613_39_0_6"/>
<dbReference type="GO" id="GO:0003677">
    <property type="term" value="F:DNA binding"/>
    <property type="evidence" value="ECO:0007669"/>
    <property type="project" value="UniProtKB-KW"/>
</dbReference>
<sequence length="387" mass="42097">MGAPVSGGHASVGIMNDRFASQRLGGARQGRPEGKSAEDYPGRAVGGNGDRIGAVQVSTRLGCMSMPELNPNNKHGPGAPMNRNELRKADINLMVVFEALMQERNLTRAAEKLFVAQPTVSAALARLRAMFNDPLLVRVGNRMEPSARAEEVIKYLTPALDAMSVALSMTHDFDPLTSKMTFRIGLSDDVESGLLPPLLRALRVEAPNVVVVVQHVDYWRIPDLLAAGDVTVGISQTKGLPANAKRKVLRTLQARVVRADKSSTPLSLDEFCQRPHVQVSPTANTQGVVDDWLKDIGRERKVVLSVPQFSSLPAILAGTDLLACCPDYAAQGMERWGNLQAETLPFETAALELAMVWLSTTDSDPAERWLRSRLEHYMGGLREAVMG</sequence>
<dbReference type="PANTHER" id="PTHR30118:SF15">
    <property type="entry name" value="TRANSCRIPTIONAL REGULATORY PROTEIN"/>
    <property type="match status" value="1"/>
</dbReference>
<accession>I3UQ96</accession>
<evidence type="ECO:0000256" key="3">
    <source>
        <dbReference type="ARBA" id="ARBA00023125"/>
    </source>
</evidence>
<dbReference type="PRINTS" id="PR00039">
    <property type="entry name" value="HTHLYSR"/>
</dbReference>
<name>I3UQ96_PSEPU</name>
<dbReference type="Pfam" id="PF03466">
    <property type="entry name" value="LysR_substrate"/>
    <property type="match status" value="1"/>
</dbReference>
<evidence type="ECO:0000256" key="5">
    <source>
        <dbReference type="SAM" id="MobiDB-lite"/>
    </source>
</evidence>